<dbReference type="RefSeq" id="WP_096779786.1">
    <property type="nucleotide sequence ID" value="NZ_CP012621.1"/>
</dbReference>
<feature type="compositionally biased region" description="Basic and acidic residues" evidence="1">
    <location>
        <begin position="28"/>
        <end position="39"/>
    </location>
</feature>
<evidence type="ECO:0000313" key="2">
    <source>
        <dbReference type="EMBL" id="ATG74956.1"/>
    </source>
</evidence>
<evidence type="ECO:0008006" key="4">
    <source>
        <dbReference type="Google" id="ProtNLM"/>
    </source>
</evidence>
<reference evidence="3" key="1">
    <citation type="submission" date="2015-09" db="EMBL/GenBank/DDBJ databases">
        <authorList>
            <person name="Shao Z."/>
            <person name="Wang L."/>
        </authorList>
    </citation>
    <scope>NUCLEOTIDE SEQUENCE [LARGE SCALE GENOMIC DNA]</scope>
    <source>
        <strain evidence="3">F13-1</strain>
    </source>
</reference>
<dbReference type="KEGG" id="zdf:AN401_14725"/>
<name>A0A291HRU7_9GAMM</name>
<dbReference type="EMBL" id="CP012621">
    <property type="protein sequence ID" value="ATG74956.1"/>
    <property type="molecule type" value="Genomic_DNA"/>
</dbReference>
<keyword evidence="3" id="KW-1185">Reference proteome</keyword>
<protein>
    <recommendedName>
        <fullName evidence="4">Flagellin</fullName>
    </recommendedName>
</protein>
<sequence length="332" mass="36186">MQVNNARLGPVQSGVAAPATIAGSPASGEDKAARRERQETPLSAPGRFQQWGRLGQAQNRVAQLQAAEQSLSQVYLQLRTLAQRMHASAMSPEQQGRWGEQLARLSEQLQREGQLDARLQPRALEGDAARYRYQLDKVDLLGPRPVRERVSLLLAGQQQAMGITIAPGQRPAETLAQLNRHLAPLGISAESEQGRVQLVAKGKADAVLRQPILMQGEGVRVPAGEPVLIKASPEPDALAPLAEAARKGELLSEREHLNRVMTRIQDYAQRLQAQRQLILQQMADDWPAPAIEQRGDAAPLAGPASRFEQLVAALLAQANVSRHNAVALLRKE</sequence>
<organism evidence="2 3">
    <name type="scientific">Zobellella denitrificans</name>
    <dbReference type="NCBI Taxonomy" id="347534"/>
    <lineage>
        <taxon>Bacteria</taxon>
        <taxon>Pseudomonadati</taxon>
        <taxon>Pseudomonadota</taxon>
        <taxon>Gammaproteobacteria</taxon>
        <taxon>Aeromonadales</taxon>
        <taxon>Aeromonadaceae</taxon>
        <taxon>Zobellella</taxon>
    </lineage>
</organism>
<accession>A0A291HRU7</accession>
<evidence type="ECO:0000313" key="3">
    <source>
        <dbReference type="Proteomes" id="UP000217763"/>
    </source>
</evidence>
<dbReference type="AlphaFoldDB" id="A0A291HRU7"/>
<proteinExistence type="predicted"/>
<feature type="region of interest" description="Disordered" evidence="1">
    <location>
        <begin position="1"/>
        <end position="46"/>
    </location>
</feature>
<dbReference type="Proteomes" id="UP000217763">
    <property type="component" value="Chromosome"/>
</dbReference>
<gene>
    <name evidence="2" type="ORF">AN401_14725</name>
</gene>
<evidence type="ECO:0000256" key="1">
    <source>
        <dbReference type="SAM" id="MobiDB-lite"/>
    </source>
</evidence>